<gene>
    <name evidence="2" type="ORF">J5N97_028856</name>
</gene>
<proteinExistence type="predicted"/>
<evidence type="ECO:0000313" key="3">
    <source>
        <dbReference type="Proteomes" id="UP001085076"/>
    </source>
</evidence>
<comment type="caution">
    <text evidence="2">The sequence shown here is derived from an EMBL/GenBank/DDBJ whole genome shotgun (WGS) entry which is preliminary data.</text>
</comment>
<dbReference type="Pfam" id="PF03216">
    <property type="entry name" value="Rhabdo_ncap_2"/>
    <property type="match status" value="1"/>
</dbReference>
<dbReference type="OrthoDB" id="1710629at2759"/>
<organism evidence="2 3">
    <name type="scientific">Dioscorea zingiberensis</name>
    <dbReference type="NCBI Taxonomy" id="325984"/>
    <lineage>
        <taxon>Eukaryota</taxon>
        <taxon>Viridiplantae</taxon>
        <taxon>Streptophyta</taxon>
        <taxon>Embryophyta</taxon>
        <taxon>Tracheophyta</taxon>
        <taxon>Spermatophyta</taxon>
        <taxon>Magnoliopsida</taxon>
        <taxon>Liliopsida</taxon>
        <taxon>Dioscoreales</taxon>
        <taxon>Dioscoreaceae</taxon>
        <taxon>Dioscorea</taxon>
    </lineage>
</organism>
<comment type="subcellular location">
    <subcellularLocation>
        <location evidence="1">Virion</location>
    </subcellularLocation>
</comment>
<keyword evidence="3" id="KW-1185">Reference proteome</keyword>
<evidence type="ECO:0000313" key="2">
    <source>
        <dbReference type="EMBL" id="KAJ0963734.1"/>
    </source>
</evidence>
<dbReference type="Proteomes" id="UP001085076">
    <property type="component" value="Miscellaneous, Linkage group lg09"/>
</dbReference>
<dbReference type="EMBL" id="JAGGNH010000009">
    <property type="protein sequence ID" value="KAJ0963734.1"/>
    <property type="molecule type" value="Genomic_DNA"/>
</dbReference>
<reference evidence="2" key="2">
    <citation type="journal article" date="2022" name="Hortic Res">
        <title>The genome of Dioscorea zingiberensis sheds light on the biosynthesis, origin and evolution of the medicinally important diosgenin saponins.</title>
        <authorList>
            <person name="Li Y."/>
            <person name="Tan C."/>
            <person name="Li Z."/>
            <person name="Guo J."/>
            <person name="Li S."/>
            <person name="Chen X."/>
            <person name="Wang C."/>
            <person name="Dai X."/>
            <person name="Yang H."/>
            <person name="Song W."/>
            <person name="Hou L."/>
            <person name="Xu J."/>
            <person name="Tong Z."/>
            <person name="Xu A."/>
            <person name="Yuan X."/>
            <person name="Wang W."/>
            <person name="Yang Q."/>
            <person name="Chen L."/>
            <person name="Sun Z."/>
            <person name="Wang K."/>
            <person name="Pan B."/>
            <person name="Chen J."/>
            <person name="Bao Y."/>
            <person name="Liu F."/>
            <person name="Qi X."/>
            <person name="Gang D.R."/>
            <person name="Wen J."/>
            <person name="Li J."/>
        </authorList>
    </citation>
    <scope>NUCLEOTIDE SEQUENCE</scope>
    <source>
        <strain evidence="2">Dzin_1.0</strain>
    </source>
</reference>
<dbReference type="AlphaFoldDB" id="A0A9D5C012"/>
<sequence length="386" mass="44775">MEGQAPHLEANAFEIERVHKYENTPRLWFTGPTTMQHGLNENETLWTDYKLMRRSGVQLRRLEFSLLFSHGEEFLRMIMNGNSENSENSLALILLFAWNFICPTTMGHMFPKIDPTATDNDVPFIAKGREQFDPQWNASIHLYSISDPAFQAVCATTYTAMSLLRLFTMTPNSYLCSWTQIKDKFFASYGFEFPYRWYIPSKESLEEICSNFKRNKIFKNGLTGLLYMHEKISIDRELRDYLFGHYLECFNLHAFPLFMSVGKKLQCDAVNLLSALLTSCPQQETALDCLQVILTDFVYCPQENRCLQTWKYARIFEPDCFHSLKTWKCMRLVAVLAHLVKLCQTVCRYDGDVLHISALKSLSAEELSDCKQKAEMIHAALKERKG</sequence>
<dbReference type="InterPro" id="IPR004902">
    <property type="entry name" value="Rhabdo_ncap_2"/>
</dbReference>
<evidence type="ECO:0000256" key="1">
    <source>
        <dbReference type="ARBA" id="ARBA00004328"/>
    </source>
</evidence>
<protein>
    <submittedName>
        <fullName evidence="2">Uncharacterized protein</fullName>
    </submittedName>
</protein>
<reference evidence="2" key="1">
    <citation type="submission" date="2021-03" db="EMBL/GenBank/DDBJ databases">
        <authorList>
            <person name="Li Z."/>
            <person name="Yang C."/>
        </authorList>
    </citation>
    <scope>NUCLEOTIDE SEQUENCE</scope>
    <source>
        <strain evidence="2">Dzin_1.0</strain>
        <tissue evidence="2">Leaf</tissue>
    </source>
</reference>
<name>A0A9D5C012_9LILI</name>
<accession>A0A9D5C012</accession>